<feature type="compositionally biased region" description="Basic and acidic residues" evidence="2">
    <location>
        <begin position="432"/>
        <end position="443"/>
    </location>
</feature>
<feature type="compositionally biased region" description="Polar residues" evidence="2">
    <location>
        <begin position="238"/>
        <end position="247"/>
    </location>
</feature>
<feature type="compositionally biased region" description="Acidic residues" evidence="2">
    <location>
        <begin position="474"/>
        <end position="500"/>
    </location>
</feature>
<keyword evidence="1" id="KW-0175">Coiled coil</keyword>
<proteinExistence type="predicted"/>
<feature type="region of interest" description="Disordered" evidence="2">
    <location>
        <begin position="684"/>
        <end position="707"/>
    </location>
</feature>
<dbReference type="EMBL" id="KZ454990">
    <property type="protein sequence ID" value="PKI83917.1"/>
    <property type="molecule type" value="Genomic_DNA"/>
</dbReference>
<feature type="compositionally biased region" description="Basic and acidic residues" evidence="2">
    <location>
        <begin position="581"/>
        <end position="597"/>
    </location>
</feature>
<feature type="region of interest" description="Disordered" evidence="2">
    <location>
        <begin position="356"/>
        <end position="515"/>
    </location>
</feature>
<keyword evidence="4" id="KW-1185">Reference proteome</keyword>
<sequence length="707" mass="78037">MDKASVRRVVTESRELAQRLKQLENVRAKLSAGEDAHEACKQLEQADTDLRLQREHVEAAVNARIHGRWLSTLTAALEAKILQHKQQFGMHLKQTLESSMQSLFLEQDGVQGNDGADQAVLNEEGLPFVDPVEQLPDSPPATPDISMHLSSAPVGNILDRAPGSIVPFERSDAELGERDRREWMDAMLDILEKEEEEEEEQNAADAPLLAAMPQPDKEAPSKLESFRRGFLHRRTETDNATPASTEDNAVRPKKHVRIAEQEPESSEEEDEVPREKRSRAVQYGQHPDDVGVEKEAARIVNLLGPQVIEGHPNADRILAELEASNTRVVQKTPEPTAAGPARPAIGEAIVERNEASFQEPLSSAPRKKVSAFKRRQLARQEAEEEPIPNAPTVSQGIPAIERAGRAEEGLASQRASQGLPPQIPHARPTKAYAERLRQRREANAQEAVDGENDAPPLSATRKVRFGSPTVVEAEAMDEEDTMSPMDEADDDVPMQYDSEDSMQSGDDTLWDSDDEYDLNDLASLRPSMEGHAEDPYWDEQLAKEYAEAQARLGAIAHLSTPARNDASAEESYGIAPLDSSVADRDDTTGNTAREHTKPNVSRFKAARIAGDAVPNPTWQLDHGAKQDEPEDSISGVPVMVLPSLAPVRFAKHANPDTRQVDVDGESDEDDDRLQALMRARLDIAEHYTPPTKSALRKDIPPQVQAKK</sequence>
<evidence type="ECO:0000313" key="3">
    <source>
        <dbReference type="EMBL" id="PKI83917.1"/>
    </source>
</evidence>
<feature type="compositionally biased region" description="Acidic residues" evidence="2">
    <location>
        <begin position="662"/>
        <end position="671"/>
    </location>
</feature>
<evidence type="ECO:0000256" key="2">
    <source>
        <dbReference type="SAM" id="MobiDB-lite"/>
    </source>
</evidence>
<evidence type="ECO:0000256" key="1">
    <source>
        <dbReference type="SAM" id="Coils"/>
    </source>
</evidence>
<feature type="compositionally biased region" description="Acidic residues" evidence="2">
    <location>
        <begin position="261"/>
        <end position="272"/>
    </location>
</feature>
<name>A0A2N1JBJ3_9BASI</name>
<dbReference type="OrthoDB" id="3366950at2759"/>
<evidence type="ECO:0000313" key="4">
    <source>
        <dbReference type="Proteomes" id="UP000232875"/>
    </source>
</evidence>
<organism evidence="3 4">
    <name type="scientific">Malassezia vespertilionis</name>
    <dbReference type="NCBI Taxonomy" id="2020962"/>
    <lineage>
        <taxon>Eukaryota</taxon>
        <taxon>Fungi</taxon>
        <taxon>Dikarya</taxon>
        <taxon>Basidiomycota</taxon>
        <taxon>Ustilaginomycotina</taxon>
        <taxon>Malasseziomycetes</taxon>
        <taxon>Malasseziales</taxon>
        <taxon>Malasseziaceae</taxon>
        <taxon>Malassezia</taxon>
    </lineage>
</organism>
<dbReference type="Proteomes" id="UP000232875">
    <property type="component" value="Unassembled WGS sequence"/>
</dbReference>
<accession>A0A2N1JBJ3</accession>
<gene>
    <name evidence="3" type="ORF">MVES_002267</name>
</gene>
<protein>
    <submittedName>
        <fullName evidence="3">Uncharacterized protein</fullName>
    </submittedName>
</protein>
<feature type="region of interest" description="Disordered" evidence="2">
    <location>
        <begin position="567"/>
        <end position="634"/>
    </location>
</feature>
<dbReference type="AlphaFoldDB" id="A0A2N1JBJ3"/>
<feature type="region of interest" description="Disordered" evidence="2">
    <location>
        <begin position="194"/>
        <end position="290"/>
    </location>
</feature>
<feature type="compositionally biased region" description="Basic residues" evidence="2">
    <location>
        <begin position="365"/>
        <end position="377"/>
    </location>
</feature>
<feature type="coiled-coil region" evidence="1">
    <location>
        <begin position="6"/>
        <end position="33"/>
    </location>
</feature>
<reference evidence="3 4" key="1">
    <citation type="submission" date="2017-10" db="EMBL/GenBank/DDBJ databases">
        <title>A novel species of cold-tolerant Malassezia isolated from bats.</title>
        <authorList>
            <person name="Lorch J.M."/>
            <person name="Palmer J.M."/>
            <person name="Vanderwolf K.J."/>
            <person name="Schmidt K.Z."/>
            <person name="Verant M.L."/>
            <person name="Weller T.J."/>
            <person name="Blehert D.S."/>
        </authorList>
    </citation>
    <scope>NUCLEOTIDE SEQUENCE [LARGE SCALE GENOMIC DNA]</scope>
    <source>
        <strain evidence="3 4">NWHC:44797-103</strain>
    </source>
</reference>
<feature type="region of interest" description="Disordered" evidence="2">
    <location>
        <begin position="650"/>
        <end position="671"/>
    </location>
</feature>
<feature type="compositionally biased region" description="Basic and acidic residues" evidence="2">
    <location>
        <begin position="215"/>
        <end position="237"/>
    </location>
</feature>